<evidence type="ECO:0000313" key="2">
    <source>
        <dbReference type="EMBL" id="QAB18779.1"/>
    </source>
</evidence>
<evidence type="ECO:0000313" key="3">
    <source>
        <dbReference type="Proteomes" id="UP000285768"/>
    </source>
</evidence>
<reference evidence="2 3" key="1">
    <citation type="submission" date="2019-01" db="EMBL/GenBank/DDBJ databases">
        <title>Leucobacter muris sp. nov. isolated from the nose of a laboratory mouse.</title>
        <authorList>
            <person name="Benga L."/>
            <person name="Sproeer C."/>
            <person name="Schumann P."/>
            <person name="Verbarg S."/>
            <person name="Bunk B."/>
            <person name="Engelhardt E."/>
            <person name="Benten P.M."/>
            <person name="Sager M."/>
        </authorList>
    </citation>
    <scope>NUCLEOTIDE SEQUENCE [LARGE SCALE GENOMIC DNA]</scope>
    <source>
        <strain evidence="2 3">DSM 101948</strain>
    </source>
</reference>
<keyword evidence="3" id="KW-1185">Reference proteome</keyword>
<evidence type="ECO:0000256" key="1">
    <source>
        <dbReference type="SAM" id="MobiDB-lite"/>
    </source>
</evidence>
<organism evidence="2 3">
    <name type="scientific">Leucobacter muris</name>
    <dbReference type="NCBI Taxonomy" id="1935379"/>
    <lineage>
        <taxon>Bacteria</taxon>
        <taxon>Bacillati</taxon>
        <taxon>Actinomycetota</taxon>
        <taxon>Actinomycetes</taxon>
        <taxon>Micrococcales</taxon>
        <taxon>Microbacteriaceae</taxon>
        <taxon>Leucobacter</taxon>
    </lineage>
</organism>
<accession>A0ABX5QI70</accession>
<dbReference type="EMBL" id="CP035037">
    <property type="protein sequence ID" value="QAB18779.1"/>
    <property type="molecule type" value="Genomic_DNA"/>
</dbReference>
<protein>
    <recommendedName>
        <fullName evidence="4">DNA-binding protein</fullName>
    </recommendedName>
</protein>
<sequence>MSGGFLDFDRAAARVGKSRSTIRRWVEAELLHPVLGMVRESELLEADRKMRARRGRPRGAGSSRRPDPVAVVEEAIGRGGDAEAAVDALRVAGLLRDGGRGKVEKVI</sequence>
<evidence type="ECO:0008006" key="4">
    <source>
        <dbReference type="Google" id="ProtNLM"/>
    </source>
</evidence>
<gene>
    <name evidence="2" type="ORF">Leucomu_13440</name>
</gene>
<feature type="region of interest" description="Disordered" evidence="1">
    <location>
        <begin position="49"/>
        <end position="68"/>
    </location>
</feature>
<name>A0ABX5QI70_9MICO</name>
<proteinExistence type="predicted"/>
<dbReference type="RefSeq" id="WP_128387521.1">
    <property type="nucleotide sequence ID" value="NZ_CP035037.1"/>
</dbReference>
<dbReference type="Proteomes" id="UP000285768">
    <property type="component" value="Chromosome"/>
</dbReference>